<dbReference type="AlphaFoldDB" id="A0A154L7A9"/>
<dbReference type="Proteomes" id="UP000076335">
    <property type="component" value="Unassembled WGS sequence"/>
</dbReference>
<evidence type="ECO:0000313" key="3">
    <source>
        <dbReference type="Proteomes" id="UP000076335"/>
    </source>
</evidence>
<proteinExistence type="predicted"/>
<evidence type="ECO:0000256" key="1">
    <source>
        <dbReference type="SAM" id="MobiDB-lite"/>
    </source>
</evidence>
<dbReference type="OrthoDB" id="7351654at2"/>
<dbReference type="RefSeq" id="WP_062950875.1">
    <property type="nucleotide sequence ID" value="NZ_CP136684.1"/>
</dbReference>
<protein>
    <submittedName>
        <fullName evidence="2">Uncharacterized protein</fullName>
    </submittedName>
</protein>
<gene>
    <name evidence="2" type="ORF">AUP42_16615</name>
</gene>
<feature type="region of interest" description="Disordered" evidence="1">
    <location>
        <begin position="109"/>
        <end position="129"/>
    </location>
</feature>
<evidence type="ECO:0000313" key="2">
    <source>
        <dbReference type="EMBL" id="KZB66140.1"/>
    </source>
</evidence>
<organism evidence="2 3">
    <name type="scientific">Thalassospira lucentensis</name>
    <dbReference type="NCBI Taxonomy" id="168935"/>
    <lineage>
        <taxon>Bacteria</taxon>
        <taxon>Pseudomonadati</taxon>
        <taxon>Pseudomonadota</taxon>
        <taxon>Alphaproteobacteria</taxon>
        <taxon>Rhodospirillales</taxon>
        <taxon>Thalassospiraceae</taxon>
        <taxon>Thalassospira</taxon>
    </lineage>
</organism>
<name>A0A154L7A9_9PROT</name>
<comment type="caution">
    <text evidence="2">The sequence shown here is derived from an EMBL/GenBank/DDBJ whole genome shotgun (WGS) entry which is preliminary data.</text>
</comment>
<reference evidence="2 3" key="1">
    <citation type="submission" date="2015-12" db="EMBL/GenBank/DDBJ databases">
        <title>Genome sequence of Thalassospira lucentensis MCCC 1A02072.</title>
        <authorList>
            <person name="Lu L."/>
            <person name="Lai Q."/>
            <person name="Shao Z."/>
            <person name="Qian P."/>
        </authorList>
    </citation>
    <scope>NUCLEOTIDE SEQUENCE [LARGE SCALE GENOMIC DNA]</scope>
    <source>
        <strain evidence="2 3">MCCC 1A02072</strain>
    </source>
</reference>
<feature type="compositionally biased region" description="Polar residues" evidence="1">
    <location>
        <begin position="110"/>
        <end position="120"/>
    </location>
</feature>
<sequence>MAIYDTLMSISNIASSAKSTYAAAKTIASNSQPLPEEDKEKNADIAYIKEHGFTTYVKELEERKIEEMRRKILQSMGLDEESLAKMGATERQAIEKTIADAIEEKLNGATLANKQNNGEETPSERRDRMQAEIAFNPNMFDVFTALQSELSDGSVQSITADDEKKQDNAA</sequence>
<accession>A0A154L7A9</accession>
<dbReference type="EMBL" id="LPVY01000007">
    <property type="protein sequence ID" value="KZB66140.1"/>
    <property type="molecule type" value="Genomic_DNA"/>
</dbReference>